<dbReference type="Pfam" id="PF01979">
    <property type="entry name" value="Amidohydro_1"/>
    <property type="match status" value="1"/>
</dbReference>
<comment type="similarity">
    <text evidence="1">Belongs to the metallo-dependent hydrolases superfamily. NagA family.</text>
</comment>
<protein>
    <recommendedName>
        <fullName evidence="3">N-acetylglucosamine-6-phosphate deacetylase</fullName>
        <ecNumber evidence="2">3.5.1.25</ecNumber>
    </recommendedName>
</protein>
<dbReference type="NCBIfam" id="TIGR00221">
    <property type="entry name" value="nagA"/>
    <property type="match status" value="1"/>
</dbReference>
<keyword evidence="6" id="KW-0119">Carbohydrate metabolism</keyword>
<keyword evidence="4" id="KW-0479">Metal-binding</keyword>
<evidence type="ECO:0000256" key="3">
    <source>
        <dbReference type="ARBA" id="ARBA00018029"/>
    </source>
</evidence>
<dbReference type="InterPro" id="IPR006680">
    <property type="entry name" value="Amidohydro-rel"/>
</dbReference>
<proteinExistence type="inferred from homology"/>
<dbReference type="SUPFAM" id="SSF51338">
    <property type="entry name" value="Composite domain of metallo-dependent hydrolases"/>
    <property type="match status" value="1"/>
</dbReference>
<evidence type="ECO:0000313" key="9">
    <source>
        <dbReference type="EMBL" id="CAL8079802.1"/>
    </source>
</evidence>
<evidence type="ECO:0000256" key="2">
    <source>
        <dbReference type="ARBA" id="ARBA00011899"/>
    </source>
</evidence>
<accession>A0ABP1PY42</accession>
<feature type="domain" description="Amidohydrolase-related" evidence="8">
    <location>
        <begin position="121"/>
        <end position="460"/>
    </location>
</feature>
<dbReference type="EMBL" id="CAXLJM020000013">
    <property type="protein sequence ID" value="CAL8079802.1"/>
    <property type="molecule type" value="Genomic_DNA"/>
</dbReference>
<evidence type="ECO:0000313" key="10">
    <source>
        <dbReference type="Proteomes" id="UP001642540"/>
    </source>
</evidence>
<keyword evidence="10" id="KW-1185">Reference proteome</keyword>
<dbReference type="InterPro" id="IPR003764">
    <property type="entry name" value="GlcNAc_6-P_deAcase"/>
</dbReference>
<organism evidence="9 10">
    <name type="scientific">Orchesella dallaii</name>
    <dbReference type="NCBI Taxonomy" id="48710"/>
    <lineage>
        <taxon>Eukaryota</taxon>
        <taxon>Metazoa</taxon>
        <taxon>Ecdysozoa</taxon>
        <taxon>Arthropoda</taxon>
        <taxon>Hexapoda</taxon>
        <taxon>Collembola</taxon>
        <taxon>Entomobryomorpha</taxon>
        <taxon>Entomobryoidea</taxon>
        <taxon>Orchesellidae</taxon>
        <taxon>Orchesellinae</taxon>
        <taxon>Orchesella</taxon>
    </lineage>
</organism>
<comment type="caution">
    <text evidence="9">The sequence shown here is derived from an EMBL/GenBank/DDBJ whole genome shotgun (WGS) entry which is preliminary data.</text>
</comment>
<dbReference type="CDD" id="cd00854">
    <property type="entry name" value="NagA"/>
    <property type="match status" value="1"/>
</dbReference>
<dbReference type="InterPro" id="IPR032466">
    <property type="entry name" value="Metal_Hydrolase"/>
</dbReference>
<evidence type="ECO:0000256" key="1">
    <source>
        <dbReference type="ARBA" id="ARBA00010716"/>
    </source>
</evidence>
<evidence type="ECO:0000259" key="8">
    <source>
        <dbReference type="Pfam" id="PF01979"/>
    </source>
</evidence>
<dbReference type="InterPro" id="IPR011059">
    <property type="entry name" value="Metal-dep_hydrolase_composite"/>
</dbReference>
<dbReference type="EC" id="3.5.1.25" evidence="2"/>
<dbReference type="SUPFAM" id="SSF51556">
    <property type="entry name" value="Metallo-dependent hydrolases"/>
    <property type="match status" value="1"/>
</dbReference>
<evidence type="ECO:0000256" key="6">
    <source>
        <dbReference type="ARBA" id="ARBA00023277"/>
    </source>
</evidence>
<gene>
    <name evidence="9" type="ORF">ODALV1_LOCUS4475</name>
</gene>
<keyword evidence="5" id="KW-0378">Hydrolase</keyword>
<dbReference type="Gene3D" id="2.30.40.10">
    <property type="entry name" value="Urease, subunit C, domain 1"/>
    <property type="match status" value="1"/>
</dbReference>
<sequence length="470" mass="51270">MPGKSDISCGYVHKPHNLMCGDSCNEKGCQGKDENSQKVFVHPISDRVRKLSYSVTEYKIIRRKVDFVRPIVKFENCRILRGHTLVKDDFWISGSNIVDPEDLFFNQKMMPDKVIDCEGAIIAPGFIDVQINGGFGVDFAYDISRVEEAVVTVAKGVLAHGVTSFCPTLVSSMPEVYEKVLPFLKKREGGMHGAEVLGAHVEGPFINEEKKGAHDPATMQNFSKGLESVKDVYKHLDAVCIITLAPELPNAVGVCRQLTDAGIIVSVGHSMASIAEGEEAVKNGAAFITHLFNAMLPFHHRDPGLVGLLASEKIPEGRTIYYGIIADGNHTHPATTRIAYRAYPKGIVLVTDACSAMGLSEGVYHIGQQVIEVKGTKAYVKGTTTLAGSVATMISCIHYFWKTTSCSIVEALEAATLHPALLLNIDDRKGTLDFGTDADFVILNPNNLDVQSTWIAGKRVYEKASFKPDV</sequence>
<dbReference type="Proteomes" id="UP001642540">
    <property type="component" value="Unassembled WGS sequence"/>
</dbReference>
<dbReference type="PANTHER" id="PTHR11113">
    <property type="entry name" value="N-ACETYLGLUCOSAMINE-6-PHOSPHATE DEACETYLASE"/>
    <property type="match status" value="1"/>
</dbReference>
<evidence type="ECO:0000256" key="4">
    <source>
        <dbReference type="ARBA" id="ARBA00022723"/>
    </source>
</evidence>
<evidence type="ECO:0000256" key="5">
    <source>
        <dbReference type="ARBA" id="ARBA00022801"/>
    </source>
</evidence>
<dbReference type="Gene3D" id="3.20.20.140">
    <property type="entry name" value="Metal-dependent hydrolases"/>
    <property type="match status" value="1"/>
</dbReference>
<reference evidence="9 10" key="1">
    <citation type="submission" date="2024-08" db="EMBL/GenBank/DDBJ databases">
        <authorList>
            <person name="Cucini C."/>
            <person name="Frati F."/>
        </authorList>
    </citation>
    <scope>NUCLEOTIDE SEQUENCE [LARGE SCALE GENOMIC DNA]</scope>
</reference>
<evidence type="ECO:0000256" key="7">
    <source>
        <dbReference type="ARBA" id="ARBA00047647"/>
    </source>
</evidence>
<name>A0ABP1PY42_9HEXA</name>
<dbReference type="PANTHER" id="PTHR11113:SF14">
    <property type="entry name" value="N-ACETYLGLUCOSAMINE-6-PHOSPHATE DEACETYLASE"/>
    <property type="match status" value="1"/>
</dbReference>
<comment type="catalytic activity">
    <reaction evidence="7">
        <text>N-acetyl-D-glucosamine 6-phosphate + H2O = D-glucosamine 6-phosphate + acetate</text>
        <dbReference type="Rhea" id="RHEA:22936"/>
        <dbReference type="ChEBI" id="CHEBI:15377"/>
        <dbReference type="ChEBI" id="CHEBI:30089"/>
        <dbReference type="ChEBI" id="CHEBI:57513"/>
        <dbReference type="ChEBI" id="CHEBI:58725"/>
        <dbReference type="EC" id="3.5.1.25"/>
    </reaction>
</comment>